<evidence type="ECO:0000256" key="3">
    <source>
        <dbReference type="ARBA" id="ARBA00023242"/>
    </source>
</evidence>
<dbReference type="GeneID" id="9097012"/>
<dbReference type="EMBL" id="KN294001">
    <property type="protein sequence ID" value="KGQ01468.1"/>
    <property type="molecule type" value="Genomic_DNA"/>
</dbReference>
<dbReference type="PANTHER" id="PTHR15321">
    <property type="entry name" value="TUMOR SUPPRESSOR P53-BINDING PROTEIN 1"/>
    <property type="match status" value="1"/>
</dbReference>
<dbReference type="PROSITE" id="PS50172">
    <property type="entry name" value="BRCT"/>
    <property type="match status" value="1"/>
</dbReference>
<feature type="domain" description="BRCT" evidence="5">
    <location>
        <begin position="1221"/>
        <end position="1352"/>
    </location>
</feature>
<dbReference type="Gene3D" id="3.40.50.10190">
    <property type="entry name" value="BRCT domain"/>
    <property type="match status" value="1"/>
</dbReference>
<feature type="compositionally biased region" description="Polar residues" evidence="4">
    <location>
        <begin position="394"/>
        <end position="405"/>
    </location>
</feature>
<dbReference type="GO" id="GO:0000077">
    <property type="term" value="P:DNA damage checkpoint signaling"/>
    <property type="evidence" value="ECO:0007669"/>
    <property type="project" value="TreeGrafter"/>
</dbReference>
<dbReference type="Pfam" id="PF18115">
    <property type="entry name" value="Tudor_3"/>
    <property type="match status" value="1"/>
</dbReference>
<dbReference type="GO" id="GO:0005634">
    <property type="term" value="C:nucleus"/>
    <property type="evidence" value="ECO:0007669"/>
    <property type="project" value="UniProtKB-SubCell"/>
</dbReference>
<feature type="region of interest" description="Disordered" evidence="4">
    <location>
        <begin position="496"/>
        <end position="568"/>
    </location>
</feature>
<dbReference type="eggNOG" id="KOG4685">
    <property type="taxonomic scope" value="Eukaryota"/>
</dbReference>
<dbReference type="InterPro" id="IPR036420">
    <property type="entry name" value="BRCT_dom_sf"/>
</dbReference>
<dbReference type="SMART" id="SM00292">
    <property type="entry name" value="BRCT"/>
    <property type="match status" value="1"/>
</dbReference>
<feature type="region of interest" description="Disordered" evidence="4">
    <location>
        <begin position="952"/>
        <end position="1023"/>
    </location>
</feature>
<sequence>METPCTEGTDKRHRLIASPVNISPLPGVLYAPGMETQDDSLDLVYLKRAALGLVDETSKLDVSKHLHLRDFRQFNAEQGNATASLSLTTNRPLQSDVANSTLPESPTRKMASTTCGLPSDTQPISESVLETFLNQARSNQGRPKAHEREDDDLMTKDETLHEGDTGHLDLLADFAESPIANTESVDEDEQHEDIDMADGVSSPTQYQHFPESQRFIRRTPTARNRQSPPLEASTMSMLSRNPFSSSHHSGSTVMALSQVFNATQNSSSPFTNGPQQDFSSDMPSPNLPVEPGWAGTTTMVFSPFLSSSAVHPKYLEPLTHYVSMKESQAEREKLARLRSIEENGSSDDEFEKEGSFVRRHVRGKYTEESVRRHFANVTAPFRPNPKARGRRSATLHTSPGQTASRNGHRRAALSTGSDIDVIENNTAGASEEETEQEDEHESSQNRRIPQSQLSSEDDKENIDSGPIHIADTTASAHDALSQVLELDTPAGRRNLIRELPDPTNLSQESVKPPPGSPDENENKTPSKSQILKSVNSQPLSREILKRRRVRPRMANTDIGQSSDREYIPSSPISVLCSQGTISLETHSLRLPAKGPRGRPRKSSEQIGQSPPVECIPYSLISSQEINITFPEQITRVDHDVAESTHGDQPIADAENHLETIAPEANQGDSSDEQVAAEAEDQKIRTEHPEANDKLLENDPSSGKADTAVKPSSLPSRVFETPNMQNKKPPNEDNQTAPETSPSYNRNSSRSLPKPILRFNQSYSASLTVDDDQLPVVPQFSRAELGGRLQFPGTFTPGVTDRTISAILSSPSGRQRRSMTEIAADHSPCQSLPDLLPDFGLITAEDREFQLITRDGIPRTRKRSRGNDGKAINLSTPLQMDRTPTPEGTVSVSHSAIQVSKHTNEVPERATPVPVPVSGLQNGIVAIQKNRKAPSKKSANVWEVECSPIKPVKQVGRGRKRRLSQPLELPVARPRLSDQLRHSIVGPIEGNKSNSTPSTPTEAISSSDSPDPIQGQKTPKQSKLEVILPSRNAPYLANRVFAFFNGRPQAYFPATCLGISNSVGPLRYLIRFEDSAKPDEVNADAVKRLELRINDIVKVDLMRVPKIPHIVVGFRKPDETDSILKMEKERNSSKMTDIYGHSFVILRPRGSRNSSRRGSDITVPISNIYFDKVLWSRLENREFSYSEFPLPIRTSTSGLQKLKDHHHSSALSASRTPLRFPTVSGLFSGMAFAVSFKDKDERRIGIEQVIIENGGRILKDGFTELFNQPLSNSSFAHDESISTIQTTEDNNDGILSLRPRAETTGFVCLLTDEHSRRVKYMQALALNLPCLAGRWIHDCIAKGRIVDWEPYLLPAGKSTFLNNVTRSRTLASNPAQTARLPDTIASRPKLLAGQSVLMVMDRGKTAEQRKPYSFLTCALGPSRIACVQDINAAIKLLASPERRTRYSSAESDTGWDWIYVGDERAAAAARAQLIRESQSDSPAQTPAVRSRGRPPKKRRRGGRPVAGAAFAAAHAPAGAAEGGATIGESEVIINGRSIKILDNEFICQSLILGKLLEP</sequence>
<dbReference type="PANTHER" id="PTHR15321:SF3">
    <property type="entry name" value="TP53-BINDING PROTEIN 1"/>
    <property type="match status" value="1"/>
</dbReference>
<feature type="region of interest" description="Disordered" evidence="4">
    <location>
        <begin position="1473"/>
        <end position="1504"/>
    </location>
</feature>
<dbReference type="InterPro" id="IPR001357">
    <property type="entry name" value="BRCT_dom"/>
</dbReference>
<feature type="compositionally biased region" description="Basic residues" evidence="4">
    <location>
        <begin position="1489"/>
        <end position="1501"/>
    </location>
</feature>
<dbReference type="InterPro" id="IPR047249">
    <property type="entry name" value="BRCT_p53bp1-like_rpt1"/>
</dbReference>
<dbReference type="STRING" id="502779.A0A0A2V1T4"/>
<dbReference type="OrthoDB" id="129353at2759"/>
<feature type="region of interest" description="Disordered" evidence="4">
    <location>
        <begin position="95"/>
        <end position="120"/>
    </location>
</feature>
<dbReference type="InterPro" id="IPR041297">
    <property type="entry name" value="Crb2_Tudor"/>
</dbReference>
<evidence type="ECO:0000256" key="1">
    <source>
        <dbReference type="ARBA" id="ARBA00004123"/>
    </source>
</evidence>
<dbReference type="FunFam" id="3.40.50.10190:FF:000083">
    <property type="entry name" value="DNA damage repair protein (Rad9)"/>
    <property type="match status" value="1"/>
</dbReference>
<proteinExistence type="predicted"/>
<feature type="compositionally biased region" description="Acidic residues" evidence="4">
    <location>
        <begin position="430"/>
        <end position="440"/>
    </location>
</feature>
<dbReference type="RefSeq" id="XP_002793930.2">
    <property type="nucleotide sequence ID" value="XM_002793884.2"/>
</dbReference>
<feature type="compositionally biased region" description="Polar residues" evidence="4">
    <location>
        <begin position="990"/>
        <end position="1020"/>
    </location>
</feature>
<keyword evidence="7" id="KW-1185">Reference proteome</keyword>
<evidence type="ECO:0000313" key="7">
    <source>
        <dbReference type="Proteomes" id="UP000002059"/>
    </source>
</evidence>
<accession>A0A0A2V1T4</accession>
<evidence type="ECO:0000256" key="4">
    <source>
        <dbReference type="SAM" id="MobiDB-lite"/>
    </source>
</evidence>
<dbReference type="eggNOG" id="KOG3548">
    <property type="taxonomic scope" value="Eukaryota"/>
</dbReference>
<name>A0A0A2V1T4_PARBA</name>
<dbReference type="OMA" id="YLDTILW"/>
<feature type="region of interest" description="Disordered" evidence="4">
    <location>
        <begin position="858"/>
        <end position="888"/>
    </location>
</feature>
<dbReference type="Gene3D" id="2.30.30.140">
    <property type="match status" value="1"/>
</dbReference>
<feature type="compositionally biased region" description="Polar residues" evidence="4">
    <location>
        <begin position="445"/>
        <end position="454"/>
    </location>
</feature>
<feature type="compositionally biased region" description="Polar residues" evidence="4">
    <location>
        <begin position="523"/>
        <end position="539"/>
    </location>
</feature>
<evidence type="ECO:0000259" key="5">
    <source>
        <dbReference type="PROSITE" id="PS50172"/>
    </source>
</evidence>
<feature type="compositionally biased region" description="Polar residues" evidence="4">
    <location>
        <begin position="721"/>
        <end position="750"/>
    </location>
</feature>
<dbReference type="GO" id="GO:0045944">
    <property type="term" value="P:positive regulation of transcription by RNA polymerase II"/>
    <property type="evidence" value="ECO:0007669"/>
    <property type="project" value="TreeGrafter"/>
</dbReference>
<feature type="compositionally biased region" description="Basic and acidic residues" evidence="4">
    <location>
        <begin position="679"/>
        <end position="696"/>
    </location>
</feature>
<organism evidence="6 7">
    <name type="scientific">Paracoccidioides lutzii (strain ATCC MYA-826 / Pb01)</name>
    <name type="common">Paracoccidioides brasiliensis</name>
    <dbReference type="NCBI Taxonomy" id="502779"/>
    <lineage>
        <taxon>Eukaryota</taxon>
        <taxon>Fungi</taxon>
        <taxon>Dikarya</taxon>
        <taxon>Ascomycota</taxon>
        <taxon>Pezizomycotina</taxon>
        <taxon>Eurotiomycetes</taxon>
        <taxon>Eurotiomycetidae</taxon>
        <taxon>Onygenales</taxon>
        <taxon>Ajellomycetaceae</taxon>
        <taxon>Paracoccidioides</taxon>
    </lineage>
</organism>
<evidence type="ECO:0000256" key="2">
    <source>
        <dbReference type="ARBA" id="ARBA00022763"/>
    </source>
</evidence>
<dbReference type="AlphaFoldDB" id="A0A0A2V1T4"/>
<reference evidence="6 7" key="1">
    <citation type="journal article" date="2011" name="PLoS Genet.">
        <title>Comparative genomic analysis of human fungal pathogens causing paracoccidioidomycosis.</title>
        <authorList>
            <person name="Desjardins C.A."/>
            <person name="Champion M.D."/>
            <person name="Holder J.W."/>
            <person name="Muszewska A."/>
            <person name="Goldberg J."/>
            <person name="Bailao A.M."/>
            <person name="Brigido M.M."/>
            <person name="Ferreira M.E."/>
            <person name="Garcia A.M."/>
            <person name="Grynberg M."/>
            <person name="Gujja S."/>
            <person name="Heiman D.I."/>
            <person name="Henn M.R."/>
            <person name="Kodira C.D."/>
            <person name="Leon-Narvaez H."/>
            <person name="Longo L.V."/>
            <person name="Ma L.J."/>
            <person name="Malavazi I."/>
            <person name="Matsuo A.L."/>
            <person name="Morais F.V."/>
            <person name="Pereira M."/>
            <person name="Rodriguez-Brito S."/>
            <person name="Sakthikumar S."/>
            <person name="Salem-Izacc S.M."/>
            <person name="Sykes S.M."/>
            <person name="Teixeira M.M."/>
            <person name="Vallejo M.C."/>
            <person name="Walter M.E."/>
            <person name="Yandava C."/>
            <person name="Young S."/>
            <person name="Zeng Q."/>
            <person name="Zucker J."/>
            <person name="Felipe M.S."/>
            <person name="Goldman G.H."/>
            <person name="Haas B.J."/>
            <person name="McEwen J.G."/>
            <person name="Nino-Vega G."/>
            <person name="Puccia R."/>
            <person name="San-Blas G."/>
            <person name="Soares C.M."/>
            <person name="Birren B.W."/>
            <person name="Cuomo C.A."/>
        </authorList>
    </citation>
    <scope>NUCLEOTIDE SEQUENCE [LARGE SCALE GENOMIC DNA]</scope>
    <source>
        <strain evidence="7">ATCC MYA-826 / Pb01</strain>
    </source>
</reference>
<feature type="compositionally biased region" description="Polar residues" evidence="4">
    <location>
        <begin position="1474"/>
        <end position="1483"/>
    </location>
</feature>
<gene>
    <name evidence="6" type="ORF">PAAG_11818</name>
</gene>
<dbReference type="GO" id="GO:0042393">
    <property type="term" value="F:histone binding"/>
    <property type="evidence" value="ECO:0007669"/>
    <property type="project" value="TreeGrafter"/>
</dbReference>
<keyword evidence="2" id="KW-0227">DNA damage</keyword>
<feature type="region of interest" description="Disordered" evidence="4">
    <location>
        <begin position="663"/>
        <end position="752"/>
    </location>
</feature>
<dbReference type="CDD" id="cd17745">
    <property type="entry name" value="BRCT_p53bp1_rpt1"/>
    <property type="match status" value="1"/>
</dbReference>
<evidence type="ECO:0000313" key="6">
    <source>
        <dbReference type="EMBL" id="KGQ01468.1"/>
    </source>
</evidence>
<dbReference type="Proteomes" id="UP000002059">
    <property type="component" value="Partially assembled WGS sequence"/>
</dbReference>
<dbReference type="KEGG" id="pbl:PAAG_11818"/>
<keyword evidence="3" id="KW-0539">Nucleus</keyword>
<feature type="region of interest" description="Disordered" evidence="4">
    <location>
        <begin position="376"/>
        <end position="466"/>
    </location>
</feature>
<dbReference type="HOGENOM" id="CLU_002263_0_0_1"/>
<protein>
    <recommendedName>
        <fullName evidence="5">BRCT domain-containing protein</fullName>
    </recommendedName>
</protein>
<comment type="subcellular location">
    <subcellularLocation>
        <location evidence="1">Nucleus</location>
    </subcellularLocation>
</comment>
<dbReference type="InterPro" id="IPR047252">
    <property type="entry name" value="TP53BP1-like"/>
</dbReference>
<feature type="region of interest" description="Disordered" evidence="4">
    <location>
        <begin position="264"/>
        <end position="283"/>
    </location>
</feature>
<feature type="region of interest" description="Disordered" evidence="4">
    <location>
        <begin position="586"/>
        <end position="612"/>
    </location>
</feature>
<dbReference type="VEuPathDB" id="FungiDB:PAAG_11818"/>
<dbReference type="SUPFAM" id="SSF52113">
    <property type="entry name" value="BRCT domain"/>
    <property type="match status" value="1"/>
</dbReference>